<keyword evidence="3" id="KW-1185">Reference proteome</keyword>
<sequence length="105" mass="11401">MDDMPCSLDLAIQTLYGPTVELARLNSLFSYSIAANRYGSRGVQLDYCKLRLGGAPYAFSCGVNQTTQSFSTFSIVLNSAEGSRPGLLLSALLMLLLKLIHAYSE</sequence>
<evidence type="ECO:0000313" key="2">
    <source>
        <dbReference type="EnsemblProtists" id="EKX51037"/>
    </source>
</evidence>
<reference evidence="2" key="3">
    <citation type="submission" date="2016-03" db="UniProtKB">
        <authorList>
            <consortium name="EnsemblProtists"/>
        </authorList>
    </citation>
    <scope>IDENTIFICATION</scope>
</reference>
<proteinExistence type="predicted"/>
<dbReference type="RefSeq" id="XP_005838017.1">
    <property type="nucleotide sequence ID" value="XM_005837960.1"/>
</dbReference>
<reference evidence="3" key="2">
    <citation type="submission" date="2012-11" db="EMBL/GenBank/DDBJ databases">
        <authorList>
            <person name="Kuo A."/>
            <person name="Curtis B.A."/>
            <person name="Tanifuji G."/>
            <person name="Burki F."/>
            <person name="Gruber A."/>
            <person name="Irimia M."/>
            <person name="Maruyama S."/>
            <person name="Arias M.C."/>
            <person name="Ball S.G."/>
            <person name="Gile G.H."/>
            <person name="Hirakawa Y."/>
            <person name="Hopkins J.F."/>
            <person name="Rensing S.A."/>
            <person name="Schmutz J."/>
            <person name="Symeonidi A."/>
            <person name="Elias M."/>
            <person name="Eveleigh R.J."/>
            <person name="Herman E.K."/>
            <person name="Klute M.J."/>
            <person name="Nakayama T."/>
            <person name="Obornik M."/>
            <person name="Reyes-Prieto A."/>
            <person name="Armbrust E.V."/>
            <person name="Aves S.J."/>
            <person name="Beiko R.G."/>
            <person name="Coutinho P."/>
            <person name="Dacks J.B."/>
            <person name="Durnford D.G."/>
            <person name="Fast N.M."/>
            <person name="Green B.R."/>
            <person name="Grisdale C."/>
            <person name="Hempe F."/>
            <person name="Henrissat B."/>
            <person name="Hoppner M.P."/>
            <person name="Ishida K.-I."/>
            <person name="Kim E."/>
            <person name="Koreny L."/>
            <person name="Kroth P.G."/>
            <person name="Liu Y."/>
            <person name="Malik S.-B."/>
            <person name="Maier U.G."/>
            <person name="McRose D."/>
            <person name="Mock T."/>
            <person name="Neilson J.A."/>
            <person name="Onodera N.T."/>
            <person name="Poole A.M."/>
            <person name="Pritham E.J."/>
            <person name="Richards T.A."/>
            <person name="Rocap G."/>
            <person name="Roy S.W."/>
            <person name="Sarai C."/>
            <person name="Schaack S."/>
            <person name="Shirato S."/>
            <person name="Slamovits C.H."/>
            <person name="Spencer D.F."/>
            <person name="Suzuki S."/>
            <person name="Worden A.Z."/>
            <person name="Zauner S."/>
            <person name="Barry K."/>
            <person name="Bell C."/>
            <person name="Bharti A.K."/>
            <person name="Crow J.A."/>
            <person name="Grimwood J."/>
            <person name="Kramer R."/>
            <person name="Lindquist E."/>
            <person name="Lucas S."/>
            <person name="Salamov A."/>
            <person name="McFadden G.I."/>
            <person name="Lane C.E."/>
            <person name="Keeling P.J."/>
            <person name="Gray M.W."/>
            <person name="Grigoriev I.V."/>
            <person name="Archibald J.M."/>
        </authorList>
    </citation>
    <scope>NUCLEOTIDE SEQUENCE</scope>
    <source>
        <strain evidence="3">CCMP2712</strain>
    </source>
</reference>
<organism evidence="1">
    <name type="scientific">Guillardia theta (strain CCMP2712)</name>
    <name type="common">Cryptophyte</name>
    <dbReference type="NCBI Taxonomy" id="905079"/>
    <lineage>
        <taxon>Eukaryota</taxon>
        <taxon>Cryptophyceae</taxon>
        <taxon>Pyrenomonadales</taxon>
        <taxon>Geminigeraceae</taxon>
        <taxon>Guillardia</taxon>
    </lineage>
</organism>
<dbReference type="Proteomes" id="UP000011087">
    <property type="component" value="Unassembled WGS sequence"/>
</dbReference>
<gene>
    <name evidence="1" type="ORF">GUITHDRAFT_102960</name>
</gene>
<evidence type="ECO:0000313" key="1">
    <source>
        <dbReference type="EMBL" id="EKX51037.1"/>
    </source>
</evidence>
<dbReference type="EnsemblProtists" id="EKX51037">
    <property type="protein sequence ID" value="EKX51037"/>
    <property type="gene ID" value="GUITHDRAFT_102960"/>
</dbReference>
<dbReference type="HOGENOM" id="CLU_2241747_0_0_1"/>
<protein>
    <submittedName>
        <fullName evidence="1 2">Uncharacterized protein</fullName>
    </submittedName>
</protein>
<accession>L1JRF8</accession>
<dbReference type="AlphaFoldDB" id="L1JRF8"/>
<name>L1JRF8_GUITC</name>
<dbReference type="PaxDb" id="55529-EKX51037"/>
<dbReference type="EMBL" id="JH992976">
    <property type="protein sequence ID" value="EKX51037.1"/>
    <property type="molecule type" value="Genomic_DNA"/>
</dbReference>
<dbReference type="GeneID" id="17307892"/>
<reference evidence="1 3" key="1">
    <citation type="journal article" date="2012" name="Nature">
        <title>Algal genomes reveal evolutionary mosaicism and the fate of nucleomorphs.</title>
        <authorList>
            <consortium name="DOE Joint Genome Institute"/>
            <person name="Curtis B.A."/>
            <person name="Tanifuji G."/>
            <person name="Burki F."/>
            <person name="Gruber A."/>
            <person name="Irimia M."/>
            <person name="Maruyama S."/>
            <person name="Arias M.C."/>
            <person name="Ball S.G."/>
            <person name="Gile G.H."/>
            <person name="Hirakawa Y."/>
            <person name="Hopkins J.F."/>
            <person name="Kuo A."/>
            <person name="Rensing S.A."/>
            <person name="Schmutz J."/>
            <person name="Symeonidi A."/>
            <person name="Elias M."/>
            <person name="Eveleigh R.J."/>
            <person name="Herman E.K."/>
            <person name="Klute M.J."/>
            <person name="Nakayama T."/>
            <person name="Obornik M."/>
            <person name="Reyes-Prieto A."/>
            <person name="Armbrust E.V."/>
            <person name="Aves S.J."/>
            <person name="Beiko R.G."/>
            <person name="Coutinho P."/>
            <person name="Dacks J.B."/>
            <person name="Durnford D.G."/>
            <person name="Fast N.M."/>
            <person name="Green B.R."/>
            <person name="Grisdale C.J."/>
            <person name="Hempel F."/>
            <person name="Henrissat B."/>
            <person name="Hoppner M.P."/>
            <person name="Ishida K."/>
            <person name="Kim E."/>
            <person name="Koreny L."/>
            <person name="Kroth P.G."/>
            <person name="Liu Y."/>
            <person name="Malik S.B."/>
            <person name="Maier U.G."/>
            <person name="McRose D."/>
            <person name="Mock T."/>
            <person name="Neilson J.A."/>
            <person name="Onodera N.T."/>
            <person name="Poole A.M."/>
            <person name="Pritham E.J."/>
            <person name="Richards T.A."/>
            <person name="Rocap G."/>
            <person name="Roy S.W."/>
            <person name="Sarai C."/>
            <person name="Schaack S."/>
            <person name="Shirato S."/>
            <person name="Slamovits C.H."/>
            <person name="Spencer D.F."/>
            <person name="Suzuki S."/>
            <person name="Worden A.Z."/>
            <person name="Zauner S."/>
            <person name="Barry K."/>
            <person name="Bell C."/>
            <person name="Bharti A.K."/>
            <person name="Crow J.A."/>
            <person name="Grimwood J."/>
            <person name="Kramer R."/>
            <person name="Lindquist E."/>
            <person name="Lucas S."/>
            <person name="Salamov A."/>
            <person name="McFadden G.I."/>
            <person name="Lane C.E."/>
            <person name="Keeling P.J."/>
            <person name="Gray M.W."/>
            <person name="Grigoriev I.V."/>
            <person name="Archibald J.M."/>
        </authorList>
    </citation>
    <scope>NUCLEOTIDE SEQUENCE</scope>
    <source>
        <strain evidence="1 3">CCMP2712</strain>
    </source>
</reference>
<evidence type="ECO:0000313" key="3">
    <source>
        <dbReference type="Proteomes" id="UP000011087"/>
    </source>
</evidence>
<dbReference type="KEGG" id="gtt:GUITHDRAFT_102960"/>